<dbReference type="Proteomes" id="UP000030081">
    <property type="component" value="Chromosome 1"/>
</dbReference>
<dbReference type="Pfam" id="PF12729">
    <property type="entry name" value="4HB_MCP_1"/>
    <property type="match status" value="1"/>
</dbReference>
<feature type="domain" description="HAMP" evidence="7">
    <location>
        <begin position="211"/>
        <end position="265"/>
    </location>
</feature>
<name>A0A2A2MWH2_9VIBR</name>
<reference evidence="9" key="2">
    <citation type="journal article" date="2015" name="BMC Genomics">
        <title>Genome mining reveals unlocked bioactive potential of marine Gram-negative bacteria.</title>
        <authorList>
            <person name="Machado H."/>
            <person name="Sonnenschein E.C."/>
            <person name="Melchiorsen J."/>
            <person name="Gram L."/>
        </authorList>
    </citation>
    <scope>NUCLEOTIDE SEQUENCE</scope>
    <source>
        <strain evidence="9">S2052</strain>
    </source>
</reference>
<reference evidence="10 12" key="3">
    <citation type="submission" date="2019-09" db="EMBL/GenBank/DDBJ databases">
        <title>Draft genome sequencing and comparative genomics of hatchery-associated Vibrios.</title>
        <authorList>
            <person name="Kehlet-Delgado H."/>
            <person name="Mueller R.S."/>
        </authorList>
    </citation>
    <scope>NUCLEOTIDE SEQUENCE [LARGE SCALE GENOMIC DNA]</scope>
    <source>
        <strain evidence="10 12">09-121-3</strain>
    </source>
</reference>
<evidence type="ECO:0000256" key="5">
    <source>
        <dbReference type="SAM" id="Phobius"/>
    </source>
</evidence>
<feature type="domain" description="Methyl-accepting transducer" evidence="6">
    <location>
        <begin position="270"/>
        <end position="506"/>
    </location>
</feature>
<dbReference type="GO" id="GO:0016020">
    <property type="term" value="C:membrane"/>
    <property type="evidence" value="ECO:0007669"/>
    <property type="project" value="UniProtKB-SubCell"/>
</dbReference>
<comment type="similarity">
    <text evidence="3">Belongs to the methyl-accepting chemotaxis (MCP) protein family.</text>
</comment>
<dbReference type="CDD" id="cd06225">
    <property type="entry name" value="HAMP"/>
    <property type="match status" value="1"/>
</dbReference>
<accession>A0A2A2MWH2</accession>
<dbReference type="GO" id="GO:0007165">
    <property type="term" value="P:signal transduction"/>
    <property type="evidence" value="ECO:0007669"/>
    <property type="project" value="UniProtKB-KW"/>
</dbReference>
<evidence type="ECO:0000313" key="11">
    <source>
        <dbReference type="Proteomes" id="UP000030081"/>
    </source>
</evidence>
<keyword evidence="5" id="KW-1133">Transmembrane helix</keyword>
<dbReference type="InterPro" id="IPR003660">
    <property type="entry name" value="HAMP_dom"/>
</dbReference>
<dbReference type="CDD" id="cd11386">
    <property type="entry name" value="MCP_signal"/>
    <property type="match status" value="1"/>
</dbReference>
<dbReference type="GO" id="GO:0006935">
    <property type="term" value="P:chemotaxis"/>
    <property type="evidence" value="ECO:0007669"/>
    <property type="project" value="InterPro"/>
</dbReference>
<dbReference type="EMBL" id="CP009617">
    <property type="protein sequence ID" value="AIW18823.1"/>
    <property type="molecule type" value="Genomic_DNA"/>
</dbReference>
<dbReference type="KEGG" id="vcy:IX92_07090"/>
<dbReference type="InterPro" id="IPR024478">
    <property type="entry name" value="HlyB_4HB_MCP"/>
</dbReference>
<dbReference type="Proteomes" id="UP000576645">
    <property type="component" value="Unassembled WGS sequence"/>
</dbReference>
<keyword evidence="2 4" id="KW-0807">Transducer</keyword>
<evidence type="ECO:0000313" key="8">
    <source>
        <dbReference type="EMBL" id="AIW18823.1"/>
    </source>
</evidence>
<dbReference type="STRING" id="190893.BA953_01275"/>
<evidence type="ECO:0000313" key="12">
    <source>
        <dbReference type="Proteomes" id="UP000576645"/>
    </source>
</evidence>
<dbReference type="PRINTS" id="PR00260">
    <property type="entry name" value="CHEMTRNSDUCR"/>
</dbReference>
<dbReference type="EMBL" id="JXXR01000001">
    <property type="protein sequence ID" value="KJY77513.1"/>
    <property type="molecule type" value="Genomic_DNA"/>
</dbReference>
<dbReference type="SUPFAM" id="SSF58104">
    <property type="entry name" value="Methyl-accepting chemotaxis protein (MCP) signaling domain"/>
    <property type="match status" value="1"/>
</dbReference>
<proteinExistence type="inferred from homology"/>
<evidence type="ECO:0000313" key="9">
    <source>
        <dbReference type="EMBL" id="KJY77513.1"/>
    </source>
</evidence>
<keyword evidence="11" id="KW-1185">Reference proteome</keyword>
<keyword evidence="5" id="KW-0472">Membrane</keyword>
<keyword evidence="5" id="KW-0812">Transmembrane</keyword>
<evidence type="ECO:0000256" key="4">
    <source>
        <dbReference type="PROSITE-ProRule" id="PRU00284"/>
    </source>
</evidence>
<dbReference type="InterPro" id="IPR004089">
    <property type="entry name" value="MCPsignal_dom"/>
</dbReference>
<dbReference type="Pfam" id="PF00672">
    <property type="entry name" value="HAMP"/>
    <property type="match status" value="1"/>
</dbReference>
<dbReference type="RefSeq" id="WP_006962199.1">
    <property type="nucleotide sequence ID" value="NZ_CP009617.1"/>
</dbReference>
<comment type="subcellular location">
    <subcellularLocation>
        <location evidence="1">Membrane</location>
    </subcellularLocation>
</comment>
<dbReference type="InterPro" id="IPR004090">
    <property type="entry name" value="Chemotax_Me-accpt_rcpt"/>
</dbReference>
<sequence length="543" mass="58681">MHVKNLSIGKKIALAFVVIAVMNLGFGFLMLSELRNIKAELLNYTDDTLPAVEKVDSIRDQMSLWRRAQFAAFAMSDPAKVQSTISSNENIRQEINKGLSAYGKTVWPGEEEQTFKRLDKKWQGYLATMDSFNQAMSNMDKETAYPILANSLGEFESIEADINILVDILKGAMNSNREAILSSVDGLSRSAMIINVLIVAVMVIMTMFLTRLICGPLVVVVKQANAIAEGDLSRTLDRSAIGNDELGELADASTRMQSNLRDLINQSVTVVRELGRAVDDMTHTSNKSAREMQDQQSQVTHVATAMGEMKSSVANVAQTTEVSAEKANDANGKVQEGARNTKAMVGSIQNVAQIMGEAGESVAELEQQSNQVNTIVDVIRDIADQTNLLALNAAIEAARAGESGRGFAVVADEVRTLAGRTQASTSEITAIIEKLQAIASQAKETTDRSRQQIETCVEQGNQSQELMTAIRGFISEIADMGTQIASACNQQDSVAEELSSNIESINMSAQSVSAGSESTAQGCQELSRLSASLQQAMGKFKLD</sequence>
<dbReference type="AlphaFoldDB" id="A0A2A2MWH2"/>
<feature type="transmembrane region" description="Helical" evidence="5">
    <location>
        <begin position="12"/>
        <end position="31"/>
    </location>
</feature>
<dbReference type="GO" id="GO:0004888">
    <property type="term" value="F:transmembrane signaling receptor activity"/>
    <property type="evidence" value="ECO:0007669"/>
    <property type="project" value="InterPro"/>
</dbReference>
<gene>
    <name evidence="10" type="ORF">F0238_10930</name>
    <name evidence="8" type="ORF">IX92_07090</name>
    <name evidence="9" type="ORF">TW71_00315</name>
</gene>
<dbReference type="EMBL" id="VTXP01000005">
    <property type="protein sequence ID" value="NOJ23241.1"/>
    <property type="molecule type" value="Genomic_DNA"/>
</dbReference>
<evidence type="ECO:0000256" key="2">
    <source>
        <dbReference type="ARBA" id="ARBA00023224"/>
    </source>
</evidence>
<evidence type="ECO:0000259" key="6">
    <source>
        <dbReference type="PROSITE" id="PS50111"/>
    </source>
</evidence>
<evidence type="ECO:0000256" key="1">
    <source>
        <dbReference type="ARBA" id="ARBA00004370"/>
    </source>
</evidence>
<organism evidence="9">
    <name type="scientific">Vibrio coralliilyticus</name>
    <dbReference type="NCBI Taxonomy" id="190893"/>
    <lineage>
        <taxon>Bacteria</taxon>
        <taxon>Pseudomonadati</taxon>
        <taxon>Pseudomonadota</taxon>
        <taxon>Gammaproteobacteria</taxon>
        <taxon>Vibrionales</taxon>
        <taxon>Vibrionaceae</taxon>
        <taxon>Vibrio</taxon>
    </lineage>
</organism>
<dbReference type="PANTHER" id="PTHR32089">
    <property type="entry name" value="METHYL-ACCEPTING CHEMOTAXIS PROTEIN MCPB"/>
    <property type="match status" value="1"/>
</dbReference>
<evidence type="ECO:0000259" key="7">
    <source>
        <dbReference type="PROSITE" id="PS50885"/>
    </source>
</evidence>
<evidence type="ECO:0000256" key="3">
    <source>
        <dbReference type="ARBA" id="ARBA00029447"/>
    </source>
</evidence>
<dbReference type="PROSITE" id="PS50885">
    <property type="entry name" value="HAMP"/>
    <property type="match status" value="1"/>
</dbReference>
<dbReference type="FunFam" id="1.10.287.950:FF:000001">
    <property type="entry name" value="Methyl-accepting chemotaxis sensory transducer"/>
    <property type="match status" value="1"/>
</dbReference>
<dbReference type="Pfam" id="PF00015">
    <property type="entry name" value="MCPsignal"/>
    <property type="match status" value="1"/>
</dbReference>
<dbReference type="SMART" id="SM00304">
    <property type="entry name" value="HAMP"/>
    <property type="match status" value="1"/>
</dbReference>
<reference evidence="8 11" key="1">
    <citation type="submission" date="2014-10" db="EMBL/GenBank/DDBJ databases">
        <title>The Complete Genome Sequence for the Shellfish Pathogen Vibrio coralliilyticus RE98 Isolated from a Shellfish Hatchery.</title>
        <authorList>
            <person name="Richards G.P."/>
            <person name="Bono J.L."/>
            <person name="Watson M.A."/>
            <person name="Needleman D.S."/>
        </authorList>
    </citation>
    <scope>NUCLEOTIDE SEQUENCE [LARGE SCALE GENOMIC DNA]</scope>
    <source>
        <strain evidence="8 11">RE98</strain>
    </source>
</reference>
<dbReference type="Gene3D" id="1.10.287.950">
    <property type="entry name" value="Methyl-accepting chemotaxis protein"/>
    <property type="match status" value="1"/>
</dbReference>
<dbReference type="PANTHER" id="PTHR32089:SF120">
    <property type="entry name" value="METHYL-ACCEPTING CHEMOTAXIS PROTEIN TLPQ"/>
    <property type="match status" value="1"/>
</dbReference>
<protein>
    <submittedName>
        <fullName evidence="9 10">Chemotaxis protein</fullName>
    </submittedName>
</protein>
<evidence type="ECO:0000313" key="10">
    <source>
        <dbReference type="EMBL" id="NOJ23241.1"/>
    </source>
</evidence>
<dbReference type="SMART" id="SM00283">
    <property type="entry name" value="MA"/>
    <property type="match status" value="1"/>
</dbReference>
<dbReference type="PROSITE" id="PS50111">
    <property type="entry name" value="CHEMOTAXIS_TRANSDUC_2"/>
    <property type="match status" value="1"/>
</dbReference>